<evidence type="ECO:0000313" key="2">
    <source>
        <dbReference type="Proteomes" id="UP000199659"/>
    </source>
</evidence>
<sequence length="213" mass="24888">MEFYKFIGEPCCDFILYLAALSTQINRKVAVLDYTNNRRIINMLSEEIQSSNMIHFKGYDVTSNLEYDPGCQYDHIFVVYDFTTDSLLESQFRFPWKGIYVISDVHKRNLLLAVEILCSDEAKGRLILRDTGLGKISYEYISTNYLPSGEKCIVIEYDEEDYIRRVELEFEVNQRKVCLSKSYKDALIKIAEEITGEPMTKMKKAFQQLERGK</sequence>
<reference evidence="1 2" key="1">
    <citation type="submission" date="2016-10" db="EMBL/GenBank/DDBJ databases">
        <authorList>
            <person name="de Groot N.N."/>
        </authorList>
    </citation>
    <scope>NUCLEOTIDE SEQUENCE [LARGE SCALE GENOMIC DNA]</scope>
    <source>
        <strain evidence="1 2">743A</strain>
    </source>
</reference>
<evidence type="ECO:0000313" key="1">
    <source>
        <dbReference type="EMBL" id="SFR76907.1"/>
    </source>
</evidence>
<protein>
    <submittedName>
        <fullName evidence="1">Uncharacterized protein</fullName>
    </submittedName>
</protein>
<dbReference type="EMBL" id="FOYZ01000005">
    <property type="protein sequence ID" value="SFR76907.1"/>
    <property type="molecule type" value="Genomic_DNA"/>
</dbReference>
<dbReference type="RefSeq" id="WP_092560146.1">
    <property type="nucleotide sequence ID" value="NZ_FOYZ01000005.1"/>
</dbReference>
<name>A0A1I6JD82_9FIRM</name>
<gene>
    <name evidence="1" type="ORF">SAMN05661086_01582</name>
</gene>
<dbReference type="STRING" id="37658.SAMN05661086_01582"/>
<organism evidence="1 2">
    <name type="scientific">Anaeromicropila populeti</name>
    <dbReference type="NCBI Taxonomy" id="37658"/>
    <lineage>
        <taxon>Bacteria</taxon>
        <taxon>Bacillati</taxon>
        <taxon>Bacillota</taxon>
        <taxon>Clostridia</taxon>
        <taxon>Lachnospirales</taxon>
        <taxon>Lachnospiraceae</taxon>
        <taxon>Anaeromicropila</taxon>
    </lineage>
</organism>
<proteinExistence type="predicted"/>
<dbReference type="Proteomes" id="UP000199659">
    <property type="component" value="Unassembled WGS sequence"/>
</dbReference>
<keyword evidence="2" id="KW-1185">Reference proteome</keyword>
<dbReference type="AlphaFoldDB" id="A0A1I6JD82"/>
<accession>A0A1I6JD82</accession>